<dbReference type="RefSeq" id="WP_198684927.1">
    <property type="nucleotide sequence ID" value="NZ_JAEIJD010000002.1"/>
</dbReference>
<organism evidence="2 3">
    <name type="scientific">Pontibaca salina</name>
    <dbReference type="NCBI Taxonomy" id="2795731"/>
    <lineage>
        <taxon>Bacteria</taxon>
        <taxon>Pseudomonadati</taxon>
        <taxon>Pseudomonadota</taxon>
        <taxon>Alphaproteobacteria</taxon>
        <taxon>Rhodobacterales</taxon>
        <taxon>Roseobacteraceae</taxon>
        <taxon>Pontibaca</taxon>
    </lineage>
</organism>
<feature type="transmembrane region" description="Helical" evidence="1">
    <location>
        <begin position="203"/>
        <end position="226"/>
    </location>
</feature>
<name>A0A934HL71_9RHOB</name>
<reference evidence="2" key="1">
    <citation type="submission" date="2020-12" db="EMBL/GenBank/DDBJ databases">
        <title>Pontibaca salina gen. nov., sp. nov., isolated from marine sediment.</title>
        <authorList>
            <person name="Bo J."/>
            <person name="Wang S."/>
            <person name="Song X."/>
            <person name="Du Z."/>
        </authorList>
    </citation>
    <scope>NUCLEOTIDE SEQUENCE</scope>
    <source>
        <strain evidence="2">S1109L</strain>
    </source>
</reference>
<dbReference type="EMBL" id="JAEIJD010000002">
    <property type="protein sequence ID" value="MBI6628906.1"/>
    <property type="molecule type" value="Genomic_DNA"/>
</dbReference>
<keyword evidence="1" id="KW-0812">Transmembrane</keyword>
<dbReference type="Pfam" id="PF11750">
    <property type="entry name" value="DUF3307"/>
    <property type="match status" value="1"/>
</dbReference>
<evidence type="ECO:0000313" key="3">
    <source>
        <dbReference type="Proteomes" id="UP000613255"/>
    </source>
</evidence>
<feature type="transmembrane region" description="Helical" evidence="1">
    <location>
        <begin position="31"/>
        <end position="49"/>
    </location>
</feature>
<sequence length="245" mass="26189">MIETFTALLFAHVLADFLFQTNWIHANKARPSVMLLHGVIVLITAQAALGRVDAPELLVLALTHIAIDIAKTSGRFGGLSGFLMDQTAHLVTLMAIAAWAPGLWQSGWWAAWPEILPLMALATGLTVTLIAGQYAVGLLMYPHGVRIRNNGLRQGGRQIGVLERGLIFALLLTDLALGVGFLIAAKSILRFGTASHDQRTAEYVIIGTLASFGWAILAALATRALLTWLPPLELLAPNSLSGSGI</sequence>
<dbReference type="AlphaFoldDB" id="A0A934HL71"/>
<feature type="transmembrane region" description="Helical" evidence="1">
    <location>
        <begin position="161"/>
        <end position="183"/>
    </location>
</feature>
<comment type="caution">
    <text evidence="2">The sequence shown here is derived from an EMBL/GenBank/DDBJ whole genome shotgun (WGS) entry which is preliminary data.</text>
</comment>
<protein>
    <submittedName>
        <fullName evidence="2">DUF3307 domain-containing protein</fullName>
    </submittedName>
</protein>
<feature type="transmembrane region" description="Helical" evidence="1">
    <location>
        <begin position="118"/>
        <end position="141"/>
    </location>
</feature>
<keyword evidence="3" id="KW-1185">Reference proteome</keyword>
<feature type="transmembrane region" description="Helical" evidence="1">
    <location>
        <begin position="90"/>
        <end position="112"/>
    </location>
</feature>
<accession>A0A934HL71</accession>
<keyword evidence="1" id="KW-1133">Transmembrane helix</keyword>
<evidence type="ECO:0000256" key="1">
    <source>
        <dbReference type="SAM" id="Phobius"/>
    </source>
</evidence>
<dbReference type="InterPro" id="IPR021737">
    <property type="entry name" value="Phage_phiKZ_Orf197"/>
</dbReference>
<dbReference type="Proteomes" id="UP000613255">
    <property type="component" value="Unassembled WGS sequence"/>
</dbReference>
<gene>
    <name evidence="2" type="ORF">JAO82_03335</name>
</gene>
<keyword evidence="1" id="KW-0472">Membrane</keyword>
<proteinExistence type="predicted"/>
<evidence type="ECO:0000313" key="2">
    <source>
        <dbReference type="EMBL" id="MBI6628906.1"/>
    </source>
</evidence>